<protein>
    <recommendedName>
        <fullName evidence="4 5">Translation initiation factor IF-3</fullName>
    </recommendedName>
</protein>
<comment type="similarity">
    <text evidence="1 4 6">Belongs to the IF-3 family.</text>
</comment>
<dbReference type="SUPFAM" id="SSF54364">
    <property type="entry name" value="Translation initiation factor IF3, N-terminal domain"/>
    <property type="match status" value="1"/>
</dbReference>
<dbReference type="InterPro" id="IPR001288">
    <property type="entry name" value="Translation_initiation_fac_3"/>
</dbReference>
<comment type="function">
    <text evidence="4 6">IF-3 binds to the 30S ribosomal subunit and shifts the equilibrium between 70S ribosomes and their 50S and 30S subunits in favor of the free subunits, thus enhancing the availability of 30S subunits on which protein synthesis initiation begins.</text>
</comment>
<dbReference type="Proteomes" id="UP000185874">
    <property type="component" value="Unassembled WGS sequence"/>
</dbReference>
<evidence type="ECO:0000256" key="6">
    <source>
        <dbReference type="RuleBase" id="RU000646"/>
    </source>
</evidence>
<evidence type="ECO:0000259" key="8">
    <source>
        <dbReference type="Pfam" id="PF05198"/>
    </source>
</evidence>
<evidence type="ECO:0000256" key="1">
    <source>
        <dbReference type="ARBA" id="ARBA00005439"/>
    </source>
</evidence>
<dbReference type="NCBIfam" id="TIGR00168">
    <property type="entry name" value="infC"/>
    <property type="match status" value="1"/>
</dbReference>
<keyword evidence="2 4" id="KW-0396">Initiation factor</keyword>
<evidence type="ECO:0000313" key="9">
    <source>
        <dbReference type="EMBL" id="OGL54347.1"/>
    </source>
</evidence>
<dbReference type="Gene3D" id="3.30.110.10">
    <property type="entry name" value="Translation initiation factor 3 (IF-3), C-terminal domain"/>
    <property type="match status" value="1"/>
</dbReference>
<dbReference type="GO" id="GO:0003743">
    <property type="term" value="F:translation initiation factor activity"/>
    <property type="evidence" value="ECO:0007669"/>
    <property type="project" value="UniProtKB-UniRule"/>
</dbReference>
<proteinExistence type="inferred from homology"/>
<accession>A0A1F7SMB7</accession>
<dbReference type="HAMAP" id="MF_00080">
    <property type="entry name" value="IF_3"/>
    <property type="match status" value="1"/>
</dbReference>
<dbReference type="GO" id="GO:0032790">
    <property type="term" value="P:ribosome disassembly"/>
    <property type="evidence" value="ECO:0007669"/>
    <property type="project" value="TreeGrafter"/>
</dbReference>
<dbReference type="PROSITE" id="PS00938">
    <property type="entry name" value="IF3"/>
    <property type="match status" value="1"/>
</dbReference>
<dbReference type="GO" id="GO:0043022">
    <property type="term" value="F:ribosome binding"/>
    <property type="evidence" value="ECO:0007669"/>
    <property type="project" value="TreeGrafter"/>
</dbReference>
<feature type="domain" description="Translation initiation factor 3 N-terminal" evidence="8">
    <location>
        <begin position="16"/>
        <end position="84"/>
    </location>
</feature>
<sequence>MATYRNQNPNRKFYKINQYISAPEVRLIDEEAKQIGVMPIADARKKSFETGLDLVEIAPLAKPPVVKLIDFSKFKYQEAKKMKAEKRGIKGGELKEVQMTPFISQNDFDTNLKKAQKFLTSGNKVKLGIKFQGRQIQRKEFGYQLVERFKQALGESAAVESEPKLIGKRLFVTFTPVKVKKTINHETPQQETQN</sequence>
<evidence type="ECO:0000259" key="7">
    <source>
        <dbReference type="Pfam" id="PF00707"/>
    </source>
</evidence>
<reference evidence="9 10" key="1">
    <citation type="journal article" date="2016" name="Nat. Commun.">
        <title>Thousands of microbial genomes shed light on interconnected biogeochemical processes in an aquifer system.</title>
        <authorList>
            <person name="Anantharaman K."/>
            <person name="Brown C.T."/>
            <person name="Hug L.A."/>
            <person name="Sharon I."/>
            <person name="Castelle C.J."/>
            <person name="Probst A.J."/>
            <person name="Thomas B.C."/>
            <person name="Singh A."/>
            <person name="Wilkins M.J."/>
            <person name="Karaoz U."/>
            <person name="Brodie E.L."/>
            <person name="Williams K.H."/>
            <person name="Hubbard S.S."/>
            <person name="Banfield J.F."/>
        </authorList>
    </citation>
    <scope>NUCLEOTIDE SEQUENCE [LARGE SCALE GENOMIC DNA]</scope>
</reference>
<evidence type="ECO:0000256" key="5">
    <source>
        <dbReference type="NCBIfam" id="TIGR00168"/>
    </source>
</evidence>
<keyword evidence="4" id="KW-0963">Cytoplasm</keyword>
<dbReference type="InterPro" id="IPR036787">
    <property type="entry name" value="T_IF-3_N_sf"/>
</dbReference>
<dbReference type="InterPro" id="IPR019815">
    <property type="entry name" value="Translation_initiation_fac_3_C"/>
</dbReference>
<dbReference type="PANTHER" id="PTHR10938:SF0">
    <property type="entry name" value="TRANSLATION INITIATION FACTOR IF-3, MITOCHONDRIAL"/>
    <property type="match status" value="1"/>
</dbReference>
<keyword evidence="3 4" id="KW-0648">Protein biosynthesis</keyword>
<dbReference type="EMBL" id="MGDJ01000003">
    <property type="protein sequence ID" value="OGL54347.1"/>
    <property type="molecule type" value="Genomic_DNA"/>
</dbReference>
<feature type="domain" description="Translation initiation factor 3 C-terminal" evidence="7">
    <location>
        <begin position="93"/>
        <end position="176"/>
    </location>
</feature>
<comment type="subcellular location">
    <subcellularLocation>
        <location evidence="4 6">Cytoplasm</location>
    </subcellularLocation>
</comment>
<evidence type="ECO:0000256" key="3">
    <source>
        <dbReference type="ARBA" id="ARBA00022917"/>
    </source>
</evidence>
<dbReference type="PANTHER" id="PTHR10938">
    <property type="entry name" value="TRANSLATION INITIATION FACTOR IF-3"/>
    <property type="match status" value="1"/>
</dbReference>
<evidence type="ECO:0000256" key="2">
    <source>
        <dbReference type="ARBA" id="ARBA00022540"/>
    </source>
</evidence>
<dbReference type="Pfam" id="PF00707">
    <property type="entry name" value="IF3_C"/>
    <property type="match status" value="1"/>
</dbReference>
<organism evidence="9 10">
    <name type="scientific">Candidatus Shapirobacteria bacterium RBG_13_44_7</name>
    <dbReference type="NCBI Taxonomy" id="1802149"/>
    <lineage>
        <taxon>Bacteria</taxon>
        <taxon>Candidatus Shapironibacteriota</taxon>
    </lineage>
</organism>
<dbReference type="GO" id="GO:0005737">
    <property type="term" value="C:cytoplasm"/>
    <property type="evidence" value="ECO:0007669"/>
    <property type="project" value="UniProtKB-SubCell"/>
</dbReference>
<evidence type="ECO:0000256" key="4">
    <source>
        <dbReference type="HAMAP-Rule" id="MF_00080"/>
    </source>
</evidence>
<dbReference type="InterPro" id="IPR036788">
    <property type="entry name" value="T_IF-3_C_sf"/>
</dbReference>
<dbReference type="SUPFAM" id="SSF55200">
    <property type="entry name" value="Translation initiation factor IF3, C-terminal domain"/>
    <property type="match status" value="1"/>
</dbReference>
<comment type="caution">
    <text evidence="9">The sequence shown here is derived from an EMBL/GenBank/DDBJ whole genome shotgun (WGS) entry which is preliminary data.</text>
</comment>
<gene>
    <name evidence="4" type="primary">infC</name>
    <name evidence="9" type="ORF">A3K55_00320</name>
</gene>
<dbReference type="Pfam" id="PF05198">
    <property type="entry name" value="IF3_N"/>
    <property type="match status" value="1"/>
</dbReference>
<evidence type="ECO:0000313" key="10">
    <source>
        <dbReference type="Proteomes" id="UP000185874"/>
    </source>
</evidence>
<dbReference type="Gene3D" id="3.10.20.80">
    <property type="entry name" value="Translation initiation factor 3 (IF-3), N-terminal domain"/>
    <property type="match status" value="1"/>
</dbReference>
<dbReference type="AlphaFoldDB" id="A0A1F7SMB7"/>
<dbReference type="InterPro" id="IPR019814">
    <property type="entry name" value="Translation_initiation_fac_3_N"/>
</dbReference>
<dbReference type="InterPro" id="IPR019813">
    <property type="entry name" value="Translation_initiation_fac3_CS"/>
</dbReference>
<comment type="subunit">
    <text evidence="4 6">Monomer.</text>
</comment>
<name>A0A1F7SMB7_9BACT</name>